<dbReference type="InterPro" id="IPR014720">
    <property type="entry name" value="dsRBD_dom"/>
</dbReference>
<dbReference type="CDD" id="cd19891">
    <property type="entry name" value="DSRM_PRKRA_rpt2"/>
    <property type="match status" value="1"/>
</dbReference>
<evidence type="ECO:0000313" key="11">
    <source>
        <dbReference type="Proteomes" id="UP000001646"/>
    </source>
</evidence>
<dbReference type="InterPro" id="IPR044465">
    <property type="entry name" value="PRKRA_DSRM_1"/>
</dbReference>
<protein>
    <submittedName>
        <fullName evidence="10">Protein activator of interferon induced protein kinase EIF2AK2</fullName>
    </submittedName>
</protein>
<sequence>MPGREGKEAGFPGQEEEEGEEEMEAEKEKAEEEEEEEEEAGSGVAQAQPQEGGLGAEPSVEAEAEKQEAQAQSQSPPVPTRLEEIVASKPGKTPIQLLHEYGTKANLNPIYECENAAGEVHMPIFTYKVTLGNVTGTGEGPSKKIAKHRAAEAALNIMKGNSVVCIAVPDHLIPGAVNQAQNKTNPVGSLQELAIQKGWKLPEYSMAQETGPPHKREFTVTCRIEAFVETGMGTSKKLAKRNAAEKLLRKFQNFSGDNISLNLSRNLGCTWDTLRNSSREKITLLKMSPLSIPNTDYVHLLREIAQEQGFHATYLDIEELSVNGQFQCLAELSTHPITVCHGTGISWGNAHNDAAHNALQYLKIMAGRK</sequence>
<dbReference type="GO" id="GO:0005634">
    <property type="term" value="C:nucleus"/>
    <property type="evidence" value="ECO:0000318"/>
    <property type="project" value="GO_Central"/>
</dbReference>
<dbReference type="GO" id="GO:0035197">
    <property type="term" value="F:siRNA binding"/>
    <property type="evidence" value="ECO:0000318"/>
    <property type="project" value="GO_Central"/>
</dbReference>
<dbReference type="GO" id="GO:0019899">
    <property type="term" value="F:enzyme binding"/>
    <property type="evidence" value="ECO:0007669"/>
    <property type="project" value="Ensembl"/>
</dbReference>
<dbReference type="CDD" id="cd19892">
    <property type="entry name" value="DSRM_PRKRA_rpt3"/>
    <property type="match status" value="1"/>
</dbReference>
<dbReference type="GO" id="GO:0070920">
    <property type="term" value="P:regulation of regulatory ncRNA processing"/>
    <property type="evidence" value="ECO:0000318"/>
    <property type="project" value="GO_Central"/>
</dbReference>
<dbReference type="Pfam" id="PF00035">
    <property type="entry name" value="dsrm"/>
    <property type="match status" value="2"/>
</dbReference>
<dbReference type="Bgee" id="ENSACAG00000017232">
    <property type="expression patterns" value="Expressed in forelimb bud and 13 other cell types or tissues"/>
</dbReference>
<evidence type="ECO:0000256" key="6">
    <source>
        <dbReference type="ARBA" id="ARBA00023158"/>
    </source>
</evidence>
<dbReference type="HOGENOM" id="CLU_048292_0_0_1"/>
<reference evidence="10" key="3">
    <citation type="submission" date="2025-09" db="UniProtKB">
        <authorList>
            <consortium name="Ensembl"/>
        </authorList>
    </citation>
    <scope>IDENTIFICATION</scope>
</reference>
<dbReference type="Ensembl" id="ENSACAT00000017300.4">
    <property type="protein sequence ID" value="ENSACAP00000016965.4"/>
    <property type="gene ID" value="ENSACAG00000017232.4"/>
</dbReference>
<feature type="compositionally biased region" description="Acidic residues" evidence="8">
    <location>
        <begin position="14"/>
        <end position="40"/>
    </location>
</feature>
<evidence type="ECO:0000259" key="9">
    <source>
        <dbReference type="PROSITE" id="PS50137"/>
    </source>
</evidence>
<dbReference type="FunFam" id="3.30.160.20:FF:000007">
    <property type="entry name" value="Double-stranded RNA-binding protein Staufen homolog 1"/>
    <property type="match status" value="1"/>
</dbReference>
<dbReference type="PANTHER" id="PTHR46205:SF2">
    <property type="entry name" value="INTERFERON-INDUCIBLE DOUBLE-STRANDED RNA-DEPENDENT PROTEIN KINASE ACTIVATOR A"/>
    <property type="match status" value="1"/>
</dbReference>
<dbReference type="GO" id="GO:0042803">
    <property type="term" value="F:protein homodimerization activity"/>
    <property type="evidence" value="ECO:0007669"/>
    <property type="project" value="Ensembl"/>
</dbReference>
<dbReference type="GeneID" id="100560673"/>
<dbReference type="GO" id="GO:0070578">
    <property type="term" value="C:RISC-loading complex"/>
    <property type="evidence" value="ECO:0000318"/>
    <property type="project" value="GO_Central"/>
</dbReference>
<dbReference type="GeneTree" id="ENSGT00940000157618"/>
<dbReference type="Proteomes" id="UP000001646">
    <property type="component" value="Unplaced"/>
</dbReference>
<dbReference type="GO" id="GO:0048705">
    <property type="term" value="P:skeletal system morphogenesis"/>
    <property type="evidence" value="ECO:0007669"/>
    <property type="project" value="Ensembl"/>
</dbReference>
<reference evidence="10" key="1">
    <citation type="submission" date="2009-12" db="EMBL/GenBank/DDBJ databases">
        <title>The Genome Sequence of Anolis carolinensis (Green Anole Lizard).</title>
        <authorList>
            <consortium name="The Genome Sequencing Platform"/>
            <person name="Di Palma F."/>
            <person name="Alfoldi J."/>
            <person name="Heiman D."/>
            <person name="Young S."/>
            <person name="Grabherr M."/>
            <person name="Johnson J."/>
            <person name="Lander E.S."/>
            <person name="Lindblad-Toh K."/>
        </authorList>
    </citation>
    <scope>NUCLEOTIDE SEQUENCE [LARGE SCALE GENOMIC DNA]</scope>
    <source>
        <strain evidence="10">JBL SC #1</strain>
    </source>
</reference>
<dbReference type="SMART" id="SM00358">
    <property type="entry name" value="DSRM"/>
    <property type="match status" value="3"/>
</dbReference>
<keyword evidence="4" id="KW-0677">Repeat</keyword>
<dbReference type="InParanoid" id="H9GP46"/>
<name>H9GP46_ANOCA</name>
<dbReference type="GO" id="GO:0003725">
    <property type="term" value="F:double-stranded RNA binding"/>
    <property type="evidence" value="ECO:0000318"/>
    <property type="project" value="GO_Central"/>
</dbReference>
<dbReference type="GO" id="GO:0034599">
    <property type="term" value="P:cellular response to oxidative stress"/>
    <property type="evidence" value="ECO:0007669"/>
    <property type="project" value="Ensembl"/>
</dbReference>
<dbReference type="GO" id="GO:0030422">
    <property type="term" value="P:siRNA processing"/>
    <property type="evidence" value="ECO:0000318"/>
    <property type="project" value="GO_Central"/>
</dbReference>
<proteinExistence type="inferred from homology"/>
<dbReference type="InterPro" id="IPR051247">
    <property type="entry name" value="RLC_Component"/>
</dbReference>
<dbReference type="GO" id="GO:0042473">
    <property type="term" value="P:outer ear morphogenesis"/>
    <property type="evidence" value="ECO:0007669"/>
    <property type="project" value="Ensembl"/>
</dbReference>
<dbReference type="GO" id="GO:0140374">
    <property type="term" value="P:antiviral innate immune response"/>
    <property type="evidence" value="ECO:0007669"/>
    <property type="project" value="Ensembl"/>
</dbReference>
<dbReference type="eggNOG" id="KOG3732">
    <property type="taxonomic scope" value="Eukaryota"/>
</dbReference>
<dbReference type="GO" id="GO:0070922">
    <property type="term" value="P:RISC complex assembly"/>
    <property type="evidence" value="ECO:0007669"/>
    <property type="project" value="Ensembl"/>
</dbReference>
<dbReference type="PANTHER" id="PTHR46205">
    <property type="entry name" value="LOQUACIOUS, ISOFORM B"/>
    <property type="match status" value="1"/>
</dbReference>
<comment type="subcellular location">
    <subcellularLocation>
        <location evidence="1">Cytoplasm</location>
        <location evidence="1">Perinuclear region</location>
    </subcellularLocation>
</comment>
<keyword evidence="3" id="KW-0963">Cytoplasm</keyword>
<reference evidence="10" key="2">
    <citation type="submission" date="2025-08" db="UniProtKB">
        <authorList>
            <consortium name="Ensembl"/>
        </authorList>
    </citation>
    <scope>IDENTIFICATION</scope>
</reference>
<dbReference type="GO" id="GO:0031054">
    <property type="term" value="P:pre-miRNA processing"/>
    <property type="evidence" value="ECO:0007669"/>
    <property type="project" value="Ensembl"/>
</dbReference>
<evidence type="ECO:0000256" key="2">
    <source>
        <dbReference type="ARBA" id="ARBA00005856"/>
    </source>
</evidence>
<dbReference type="InterPro" id="IPR044466">
    <property type="entry name" value="PRKRA_DSRM_2"/>
</dbReference>
<dbReference type="GO" id="GO:0030295">
    <property type="term" value="F:protein kinase activator activity"/>
    <property type="evidence" value="ECO:0007669"/>
    <property type="project" value="Ensembl"/>
</dbReference>
<organism evidence="10 11">
    <name type="scientific">Anolis carolinensis</name>
    <name type="common">Green anole</name>
    <name type="synonym">American chameleon</name>
    <dbReference type="NCBI Taxonomy" id="28377"/>
    <lineage>
        <taxon>Eukaryota</taxon>
        <taxon>Metazoa</taxon>
        <taxon>Chordata</taxon>
        <taxon>Craniata</taxon>
        <taxon>Vertebrata</taxon>
        <taxon>Euteleostomi</taxon>
        <taxon>Lepidosauria</taxon>
        <taxon>Squamata</taxon>
        <taxon>Bifurcata</taxon>
        <taxon>Unidentata</taxon>
        <taxon>Episquamata</taxon>
        <taxon>Toxicofera</taxon>
        <taxon>Iguania</taxon>
        <taxon>Dactyloidae</taxon>
        <taxon>Anolis</taxon>
    </lineage>
</organism>
<feature type="region of interest" description="Disordered" evidence="8">
    <location>
        <begin position="1"/>
        <end position="80"/>
    </location>
</feature>
<feature type="domain" description="DRBM" evidence="9">
    <location>
        <begin position="185"/>
        <end position="253"/>
    </location>
</feature>
<feature type="domain" description="DRBM" evidence="9">
    <location>
        <begin position="296"/>
        <end position="364"/>
    </location>
</feature>
<evidence type="ECO:0000256" key="8">
    <source>
        <dbReference type="SAM" id="MobiDB-lite"/>
    </source>
</evidence>
<dbReference type="GO" id="GO:0005654">
    <property type="term" value="C:nucleoplasm"/>
    <property type="evidence" value="ECO:0007669"/>
    <property type="project" value="Ensembl"/>
</dbReference>
<dbReference type="RefSeq" id="XP_008116415.3">
    <property type="nucleotide sequence ID" value="XM_008118208.3"/>
</dbReference>
<evidence type="ECO:0000256" key="5">
    <source>
        <dbReference type="ARBA" id="ARBA00022884"/>
    </source>
</evidence>
<dbReference type="GO" id="GO:0016442">
    <property type="term" value="C:RISC complex"/>
    <property type="evidence" value="ECO:0000318"/>
    <property type="project" value="GO_Central"/>
</dbReference>
<dbReference type="GO" id="GO:0005737">
    <property type="term" value="C:cytoplasm"/>
    <property type="evidence" value="ECO:0000318"/>
    <property type="project" value="GO_Central"/>
</dbReference>
<dbReference type="PROSITE" id="PS50137">
    <property type="entry name" value="DS_RBD"/>
    <property type="match status" value="3"/>
</dbReference>
<evidence type="ECO:0000256" key="7">
    <source>
        <dbReference type="PROSITE-ProRule" id="PRU00266"/>
    </source>
</evidence>
<dbReference type="AlphaFoldDB" id="H9GP46"/>
<dbReference type="GO" id="GO:0048471">
    <property type="term" value="C:perinuclear region of cytoplasm"/>
    <property type="evidence" value="ECO:0007669"/>
    <property type="project" value="UniProtKB-SubCell"/>
</dbReference>
<dbReference type="SUPFAM" id="SSF54768">
    <property type="entry name" value="dsRNA-binding domain-like"/>
    <property type="match status" value="3"/>
</dbReference>
<comment type="similarity">
    <text evidence="2">Belongs to the PRKRA family.</text>
</comment>
<evidence type="ECO:0000256" key="1">
    <source>
        <dbReference type="ARBA" id="ARBA00004556"/>
    </source>
</evidence>
<dbReference type="GO" id="GO:0050821">
    <property type="term" value="P:protein stabilization"/>
    <property type="evidence" value="ECO:0007669"/>
    <property type="project" value="Ensembl"/>
</dbReference>
<dbReference type="GO" id="GO:0042474">
    <property type="term" value="P:middle ear morphogenesis"/>
    <property type="evidence" value="ECO:0007669"/>
    <property type="project" value="Ensembl"/>
</dbReference>
<keyword evidence="6" id="KW-0943">RNA-mediated gene silencing</keyword>
<accession>H9GP46</accession>
<dbReference type="GO" id="GO:2001244">
    <property type="term" value="P:positive regulation of intrinsic apoptotic signaling pathway"/>
    <property type="evidence" value="ECO:0007669"/>
    <property type="project" value="Ensembl"/>
</dbReference>
<keyword evidence="11" id="KW-1185">Reference proteome</keyword>
<dbReference type="FunFam" id="3.30.160.20:FF:000018">
    <property type="entry name" value="RISC-loading complex subunit TARBP2 isoform X3"/>
    <property type="match status" value="1"/>
</dbReference>
<keyword evidence="5 7" id="KW-0694">RNA-binding</keyword>
<dbReference type="FunFam" id="3.30.160.20:FF:000019">
    <property type="entry name" value="RISC-loading complex subunit TARBP2"/>
    <property type="match status" value="1"/>
</dbReference>
<dbReference type="STRING" id="28377.ENSACAP00000016965"/>
<evidence type="ECO:0000313" key="10">
    <source>
        <dbReference type="Ensembl" id="ENSACAP00000016965.4"/>
    </source>
</evidence>
<dbReference type="Gene3D" id="3.30.160.20">
    <property type="match status" value="3"/>
</dbReference>
<evidence type="ECO:0000256" key="3">
    <source>
        <dbReference type="ARBA" id="ARBA00022490"/>
    </source>
</evidence>
<dbReference type="GO" id="GO:0070883">
    <property type="term" value="F:pre-miRNA binding"/>
    <property type="evidence" value="ECO:0007669"/>
    <property type="project" value="Ensembl"/>
</dbReference>
<gene>
    <name evidence="10" type="primary">PRKRA</name>
</gene>
<feature type="domain" description="DRBM" evidence="9">
    <location>
        <begin position="93"/>
        <end position="160"/>
    </location>
</feature>
<dbReference type="GO" id="GO:0005829">
    <property type="term" value="C:cytosol"/>
    <property type="evidence" value="ECO:0007669"/>
    <property type="project" value="Ensembl"/>
</dbReference>
<dbReference type="CDD" id="cd19889">
    <property type="entry name" value="DSRM_PRKRA_rpt1"/>
    <property type="match status" value="1"/>
</dbReference>
<evidence type="ECO:0000256" key="4">
    <source>
        <dbReference type="ARBA" id="ARBA00022737"/>
    </source>
</evidence>
<dbReference type="InterPro" id="IPR044467">
    <property type="entry name" value="PRKRA_DSRM_3"/>
</dbReference>